<sequence length="317" mass="35035">MGEDSKFVMPWIKTLRVGEKVDEERTTSSIGEKKRLDWKWRNNWRIKERWRRQKETKFTETHIDGTNLNNTKLNDTQLSGREQNSTQLNNTGCNDGEAKPVKFNEGEVGEGKVNGMEAYRALEMGREVEAASQRLTAQDFVDRIHKDPYAFINGFPDPSQTAKNEAKPARQLGKNGSSVGNHVVAAPPSVIFGEVAKVPGLEPEKDFIPGMLLLKHAPSYLKAGKDEKPKPEPSGSEFDRPDPTELKSMKVEHSKSGFTTLGSNIIAVQNLVAQVTKPTTKVTGHPGVHLSTHSELRLALAESRTGTTGILAAPTKI</sequence>
<feature type="compositionally biased region" description="Basic and acidic residues" evidence="1">
    <location>
        <begin position="223"/>
        <end position="246"/>
    </location>
</feature>
<evidence type="ECO:0000313" key="3">
    <source>
        <dbReference type="Proteomes" id="UP000267821"/>
    </source>
</evidence>
<feature type="region of interest" description="Disordered" evidence="1">
    <location>
        <begin position="222"/>
        <end position="246"/>
    </location>
</feature>
<feature type="region of interest" description="Disordered" evidence="1">
    <location>
        <begin position="83"/>
        <end position="102"/>
    </location>
</feature>
<name>A0A3N4LIG1_9PEZI</name>
<dbReference type="OrthoDB" id="10463981at2759"/>
<accession>A0A3N4LIG1</accession>
<feature type="compositionally biased region" description="Polar residues" evidence="1">
    <location>
        <begin position="83"/>
        <end position="93"/>
    </location>
</feature>
<dbReference type="InParanoid" id="A0A3N4LIG1"/>
<keyword evidence="3" id="KW-1185">Reference proteome</keyword>
<evidence type="ECO:0000256" key="1">
    <source>
        <dbReference type="SAM" id="MobiDB-lite"/>
    </source>
</evidence>
<feature type="region of interest" description="Disordered" evidence="1">
    <location>
        <begin position="152"/>
        <end position="180"/>
    </location>
</feature>
<protein>
    <submittedName>
        <fullName evidence="2">Uncharacterized protein</fullName>
    </submittedName>
</protein>
<proteinExistence type="predicted"/>
<evidence type="ECO:0000313" key="2">
    <source>
        <dbReference type="EMBL" id="RPB21232.1"/>
    </source>
</evidence>
<dbReference type="EMBL" id="ML121561">
    <property type="protein sequence ID" value="RPB21232.1"/>
    <property type="molecule type" value="Genomic_DNA"/>
</dbReference>
<dbReference type="Proteomes" id="UP000267821">
    <property type="component" value="Unassembled WGS sequence"/>
</dbReference>
<reference evidence="2 3" key="1">
    <citation type="journal article" date="2018" name="Nat. Ecol. Evol.">
        <title>Pezizomycetes genomes reveal the molecular basis of ectomycorrhizal truffle lifestyle.</title>
        <authorList>
            <person name="Murat C."/>
            <person name="Payen T."/>
            <person name="Noel B."/>
            <person name="Kuo A."/>
            <person name="Morin E."/>
            <person name="Chen J."/>
            <person name="Kohler A."/>
            <person name="Krizsan K."/>
            <person name="Balestrini R."/>
            <person name="Da Silva C."/>
            <person name="Montanini B."/>
            <person name="Hainaut M."/>
            <person name="Levati E."/>
            <person name="Barry K.W."/>
            <person name="Belfiori B."/>
            <person name="Cichocki N."/>
            <person name="Clum A."/>
            <person name="Dockter R.B."/>
            <person name="Fauchery L."/>
            <person name="Guy J."/>
            <person name="Iotti M."/>
            <person name="Le Tacon F."/>
            <person name="Lindquist E.A."/>
            <person name="Lipzen A."/>
            <person name="Malagnac F."/>
            <person name="Mello A."/>
            <person name="Molinier V."/>
            <person name="Miyauchi S."/>
            <person name="Poulain J."/>
            <person name="Riccioni C."/>
            <person name="Rubini A."/>
            <person name="Sitrit Y."/>
            <person name="Splivallo R."/>
            <person name="Traeger S."/>
            <person name="Wang M."/>
            <person name="Zifcakova L."/>
            <person name="Wipf D."/>
            <person name="Zambonelli A."/>
            <person name="Paolocci F."/>
            <person name="Nowrousian M."/>
            <person name="Ottonello S."/>
            <person name="Baldrian P."/>
            <person name="Spatafora J.W."/>
            <person name="Henrissat B."/>
            <person name="Nagy L.G."/>
            <person name="Aury J.M."/>
            <person name="Wincker P."/>
            <person name="Grigoriev I.V."/>
            <person name="Bonfante P."/>
            <person name="Martin F.M."/>
        </authorList>
    </citation>
    <scope>NUCLEOTIDE SEQUENCE [LARGE SCALE GENOMIC DNA]</scope>
    <source>
        <strain evidence="2 3">ATCC MYA-4762</strain>
    </source>
</reference>
<gene>
    <name evidence="2" type="ORF">L211DRAFT_851602</name>
</gene>
<organism evidence="2 3">
    <name type="scientific">Terfezia boudieri ATCC MYA-4762</name>
    <dbReference type="NCBI Taxonomy" id="1051890"/>
    <lineage>
        <taxon>Eukaryota</taxon>
        <taxon>Fungi</taxon>
        <taxon>Dikarya</taxon>
        <taxon>Ascomycota</taxon>
        <taxon>Pezizomycotina</taxon>
        <taxon>Pezizomycetes</taxon>
        <taxon>Pezizales</taxon>
        <taxon>Pezizaceae</taxon>
        <taxon>Terfezia</taxon>
    </lineage>
</organism>
<dbReference type="AlphaFoldDB" id="A0A3N4LIG1"/>